<sequence length="212" mass="23626">MRNFFFSLIVMVIASGCITSQPSKFYILTPGNFDGPILSSSKDAVDQSEKDIVNQPEKYTVDQHESITLGIGPVRIAKYLDRSQLVVRLGPNEINVEDFHQWAGNPGEDIPEVLTENFRQILGVDTIYKYPWKSYVETDYQIIIEILQLDGIPGDAVSLVARWEILQGNTRKLLKNGHVNLKEAVTGGGFDNYVAAQSRALGKLTKIIVDAL</sequence>
<proteinExistence type="predicted"/>
<evidence type="ECO:0000259" key="1">
    <source>
        <dbReference type="Pfam" id="PF03886"/>
    </source>
</evidence>
<dbReference type="RefSeq" id="WP_080804324.1">
    <property type="nucleotide sequence ID" value="NZ_LT828546.1"/>
</dbReference>
<reference evidence="2 3" key="1">
    <citation type="submission" date="2017-03" db="EMBL/GenBank/DDBJ databases">
        <authorList>
            <person name="Afonso C.L."/>
            <person name="Miller P.J."/>
            <person name="Scott M.A."/>
            <person name="Spackman E."/>
            <person name="Goraichik I."/>
            <person name="Dimitrov K.M."/>
            <person name="Suarez D.L."/>
            <person name="Swayne D.E."/>
        </authorList>
    </citation>
    <scope>NUCLEOTIDE SEQUENCE [LARGE SCALE GENOMIC DNA]</scope>
    <source>
        <strain evidence="2">PRJEB14757</strain>
    </source>
</reference>
<dbReference type="SUPFAM" id="SSF159594">
    <property type="entry name" value="XCC0632-like"/>
    <property type="match status" value="1"/>
</dbReference>
<dbReference type="STRING" id="1246637.MTBBW1_1200005"/>
<dbReference type="PROSITE" id="PS51257">
    <property type="entry name" value="PROKAR_LIPOPROTEIN"/>
    <property type="match status" value="1"/>
</dbReference>
<dbReference type="Pfam" id="PF03886">
    <property type="entry name" value="ABC_trans_aux"/>
    <property type="match status" value="1"/>
</dbReference>
<dbReference type="Gene3D" id="3.40.50.10610">
    <property type="entry name" value="ABC-type transport auxiliary lipoprotein component"/>
    <property type="match status" value="1"/>
</dbReference>
<organism evidence="2 3">
    <name type="scientific">Desulfamplus magnetovallimortis</name>
    <dbReference type="NCBI Taxonomy" id="1246637"/>
    <lineage>
        <taxon>Bacteria</taxon>
        <taxon>Pseudomonadati</taxon>
        <taxon>Thermodesulfobacteriota</taxon>
        <taxon>Desulfobacteria</taxon>
        <taxon>Desulfobacterales</taxon>
        <taxon>Desulfobacteraceae</taxon>
        <taxon>Desulfamplus</taxon>
    </lineage>
</organism>
<gene>
    <name evidence="2" type="ORF">MTBBW1_1200005</name>
</gene>
<dbReference type="Proteomes" id="UP000191931">
    <property type="component" value="Unassembled WGS sequence"/>
</dbReference>
<dbReference type="OrthoDB" id="5372878at2"/>
<accession>A0A1W1H618</accession>
<name>A0A1W1H618_9BACT</name>
<feature type="domain" description="ABC-type transport auxiliary lipoprotein component" evidence="1">
    <location>
        <begin position="62"/>
        <end position="208"/>
    </location>
</feature>
<dbReference type="InterPro" id="IPR005586">
    <property type="entry name" value="ABC_trans_aux"/>
</dbReference>
<keyword evidence="3" id="KW-1185">Reference proteome</keyword>
<dbReference type="EMBL" id="FWEV01000025">
    <property type="protein sequence ID" value="SLM27930.1"/>
    <property type="molecule type" value="Genomic_DNA"/>
</dbReference>
<evidence type="ECO:0000313" key="2">
    <source>
        <dbReference type="EMBL" id="SLM27930.1"/>
    </source>
</evidence>
<protein>
    <recommendedName>
        <fullName evidence="1">ABC-type transport auxiliary lipoprotein component domain-containing protein</fullName>
    </recommendedName>
</protein>
<dbReference type="AlphaFoldDB" id="A0A1W1H618"/>
<evidence type="ECO:0000313" key="3">
    <source>
        <dbReference type="Proteomes" id="UP000191931"/>
    </source>
</evidence>